<dbReference type="NCBIfam" id="NF003465">
    <property type="entry name" value="PRK05089.1"/>
    <property type="match status" value="1"/>
</dbReference>
<evidence type="ECO:0000256" key="3">
    <source>
        <dbReference type="ARBA" id="ARBA00009620"/>
    </source>
</evidence>
<dbReference type="GO" id="GO:0005886">
    <property type="term" value="C:plasma membrane"/>
    <property type="evidence" value="ECO:0007669"/>
    <property type="project" value="UniProtKB-SubCell"/>
</dbReference>
<protein>
    <recommendedName>
        <fullName evidence="4 10">Cytochrome c oxidase assembly protein CtaG</fullName>
    </recommendedName>
</protein>
<keyword evidence="5 10" id="KW-0812">Transmembrane</keyword>
<dbReference type="Proteomes" id="UP000245168">
    <property type="component" value="Unassembled WGS sequence"/>
</dbReference>
<dbReference type="RefSeq" id="WP_109252889.1">
    <property type="nucleotide sequence ID" value="NZ_QEXV01000003.1"/>
</dbReference>
<dbReference type="AlphaFoldDB" id="A0A2U2BUH3"/>
<gene>
    <name evidence="10" type="primary">ctaG</name>
    <name evidence="11" type="ORF">DDZ18_08345</name>
</gene>
<comment type="caution">
    <text evidence="11">The sequence shown here is derived from an EMBL/GenBank/DDBJ whole genome shotgun (WGS) entry which is preliminary data.</text>
</comment>
<dbReference type="Pfam" id="PF04442">
    <property type="entry name" value="CtaG_Cox11"/>
    <property type="match status" value="1"/>
</dbReference>
<keyword evidence="8 10" id="KW-0186">Copper</keyword>
<comment type="subcellular location">
    <subcellularLocation>
        <location evidence="2 10">Cell inner membrane</location>
        <topology evidence="2 10">Single-pass type II membrane protein</topology>
        <orientation evidence="2 10">Periplasmic side</orientation>
    </subcellularLocation>
</comment>
<dbReference type="Gene3D" id="2.60.370.10">
    <property type="entry name" value="Ctag/Cox11"/>
    <property type="match status" value="1"/>
</dbReference>
<keyword evidence="10" id="KW-1003">Cell membrane</keyword>
<feature type="topological domain" description="Cytoplasmic" evidence="10">
    <location>
        <begin position="1"/>
        <end position="10"/>
    </location>
</feature>
<dbReference type="GO" id="GO:0008535">
    <property type="term" value="P:respiratory chain complex IV assembly"/>
    <property type="evidence" value="ECO:0007669"/>
    <property type="project" value="UniProtKB-UniRule"/>
</dbReference>
<keyword evidence="10" id="KW-0997">Cell inner membrane</keyword>
<evidence type="ECO:0000256" key="8">
    <source>
        <dbReference type="ARBA" id="ARBA00023008"/>
    </source>
</evidence>
<keyword evidence="7 10" id="KW-1133">Transmembrane helix</keyword>
<organism evidence="11 12">
    <name type="scientific">Marinicauda salina</name>
    <dbReference type="NCBI Taxonomy" id="2135793"/>
    <lineage>
        <taxon>Bacteria</taxon>
        <taxon>Pseudomonadati</taxon>
        <taxon>Pseudomonadota</taxon>
        <taxon>Alphaproteobacteria</taxon>
        <taxon>Maricaulales</taxon>
        <taxon>Maricaulaceae</taxon>
        <taxon>Marinicauda</taxon>
    </lineage>
</organism>
<comment type="function">
    <text evidence="1 10">Exerts its effect at some terminal stage of cytochrome c oxidase synthesis, probably by being involved in the insertion of the copper B into subunit I.</text>
</comment>
<dbReference type="GO" id="GO:0005507">
    <property type="term" value="F:copper ion binding"/>
    <property type="evidence" value="ECO:0007669"/>
    <property type="project" value="InterPro"/>
</dbReference>
<accession>A0A2U2BUH3</accession>
<evidence type="ECO:0000256" key="10">
    <source>
        <dbReference type="HAMAP-Rule" id="MF_00155"/>
    </source>
</evidence>
<keyword evidence="6 10" id="KW-0735">Signal-anchor</keyword>
<evidence type="ECO:0000256" key="4">
    <source>
        <dbReference type="ARBA" id="ARBA00015384"/>
    </source>
</evidence>
<dbReference type="InterPro" id="IPR007533">
    <property type="entry name" value="Cyt_c_oxidase_assmbl_CtaG"/>
</dbReference>
<evidence type="ECO:0000256" key="9">
    <source>
        <dbReference type="ARBA" id="ARBA00023136"/>
    </source>
</evidence>
<evidence type="ECO:0000313" key="12">
    <source>
        <dbReference type="Proteomes" id="UP000245168"/>
    </source>
</evidence>
<dbReference type="FunFam" id="2.60.370.10:FF:000001">
    <property type="entry name" value="COX11 cytochrome c oxidase assembly homolog"/>
    <property type="match status" value="1"/>
</dbReference>
<evidence type="ECO:0000256" key="2">
    <source>
        <dbReference type="ARBA" id="ARBA00004382"/>
    </source>
</evidence>
<dbReference type="SUPFAM" id="SSF110111">
    <property type="entry name" value="Ctag/Cox11"/>
    <property type="match status" value="1"/>
</dbReference>
<proteinExistence type="inferred from homology"/>
<dbReference type="OrthoDB" id="9804841at2"/>
<dbReference type="PANTHER" id="PTHR21320">
    <property type="entry name" value="CYTOCHROME C OXIDASE ASSEMBLY PROTEIN COX11-RELATED"/>
    <property type="match status" value="1"/>
</dbReference>
<dbReference type="HAMAP" id="MF_00155">
    <property type="entry name" value="CtaG"/>
    <property type="match status" value="1"/>
</dbReference>
<evidence type="ECO:0000256" key="6">
    <source>
        <dbReference type="ARBA" id="ARBA00022968"/>
    </source>
</evidence>
<dbReference type="PANTHER" id="PTHR21320:SF3">
    <property type="entry name" value="CYTOCHROME C OXIDASE ASSEMBLY PROTEIN COX11, MITOCHONDRIAL-RELATED"/>
    <property type="match status" value="1"/>
</dbReference>
<sequence>MKRFLPKDPNVRILAICVTVVGSMVAAAYAAVPLYDLFCRVTGYGGTTQVAAAESRDVLDRTVTVRFDASNSRDFPWEFEPVQREMELRVGETGLAYYRATNPTDRTITGTATYNVSPFKAAPYFSKIECFCFTAQTLGPGESMDMPVMFFVDPEMDAEDRLDDVRTITLSYTFWEAEDGASRTAQAQATEDRS</sequence>
<reference evidence="12" key="1">
    <citation type="submission" date="2018-05" db="EMBL/GenBank/DDBJ databases">
        <authorList>
            <person name="Liu B.-T."/>
        </authorList>
    </citation>
    <scope>NUCLEOTIDE SEQUENCE [LARGE SCALE GENOMIC DNA]</scope>
    <source>
        <strain evidence="12">WD6-1</strain>
    </source>
</reference>
<dbReference type="InterPro" id="IPR023471">
    <property type="entry name" value="CtaG/Cox11_dom_sf"/>
</dbReference>
<comment type="similarity">
    <text evidence="3 10">Belongs to the COX11/CtaG family.</text>
</comment>
<evidence type="ECO:0000256" key="1">
    <source>
        <dbReference type="ARBA" id="ARBA00004007"/>
    </source>
</evidence>
<keyword evidence="9 10" id="KW-0472">Membrane</keyword>
<evidence type="ECO:0000256" key="5">
    <source>
        <dbReference type="ARBA" id="ARBA00022692"/>
    </source>
</evidence>
<dbReference type="PIRSF" id="PIRSF005413">
    <property type="entry name" value="COX11"/>
    <property type="match status" value="1"/>
</dbReference>
<feature type="topological domain" description="Periplasmic" evidence="10">
    <location>
        <begin position="32"/>
        <end position="194"/>
    </location>
</feature>
<evidence type="ECO:0000256" key="7">
    <source>
        <dbReference type="ARBA" id="ARBA00022989"/>
    </source>
</evidence>
<dbReference type="EMBL" id="QEXV01000003">
    <property type="protein sequence ID" value="PWE17658.1"/>
    <property type="molecule type" value="Genomic_DNA"/>
</dbReference>
<name>A0A2U2BUH3_9PROT</name>
<evidence type="ECO:0000313" key="11">
    <source>
        <dbReference type="EMBL" id="PWE17658.1"/>
    </source>
</evidence>
<keyword evidence="12" id="KW-1185">Reference proteome</keyword>